<keyword evidence="8" id="KW-1185">Reference proteome</keyword>
<feature type="domain" description="PNPLA" evidence="6">
    <location>
        <begin position="8"/>
        <end position="168"/>
    </location>
</feature>
<evidence type="ECO:0000256" key="1">
    <source>
        <dbReference type="ARBA" id="ARBA00022801"/>
    </source>
</evidence>
<dbReference type="CDD" id="cd07228">
    <property type="entry name" value="Pat_NTE_like_bacteria"/>
    <property type="match status" value="1"/>
</dbReference>
<evidence type="ECO:0000256" key="3">
    <source>
        <dbReference type="ARBA" id="ARBA00023098"/>
    </source>
</evidence>
<evidence type="ECO:0000256" key="2">
    <source>
        <dbReference type="ARBA" id="ARBA00022963"/>
    </source>
</evidence>
<feature type="region of interest" description="Disordered" evidence="5">
    <location>
        <begin position="198"/>
        <end position="232"/>
    </location>
</feature>
<evidence type="ECO:0000259" key="6">
    <source>
        <dbReference type="PROSITE" id="PS51635"/>
    </source>
</evidence>
<dbReference type="OrthoDB" id="5290098at2"/>
<dbReference type="InterPro" id="IPR016035">
    <property type="entry name" value="Acyl_Trfase/lysoPLipase"/>
</dbReference>
<organism evidence="7 8">
    <name type="scientific">Pseudidiomarina woesei</name>
    <dbReference type="NCBI Taxonomy" id="1381080"/>
    <lineage>
        <taxon>Bacteria</taxon>
        <taxon>Pseudomonadati</taxon>
        <taxon>Pseudomonadota</taxon>
        <taxon>Gammaproteobacteria</taxon>
        <taxon>Alteromonadales</taxon>
        <taxon>Idiomarinaceae</taxon>
        <taxon>Pseudidiomarina</taxon>
    </lineage>
</organism>
<feature type="short sequence motif" description="GXSXG" evidence="4">
    <location>
        <begin position="39"/>
        <end position="43"/>
    </location>
</feature>
<dbReference type="GO" id="GO:0016787">
    <property type="term" value="F:hydrolase activity"/>
    <property type="evidence" value="ECO:0007669"/>
    <property type="project" value="UniProtKB-UniRule"/>
</dbReference>
<feature type="active site" description="Nucleophile" evidence="4">
    <location>
        <position position="41"/>
    </location>
</feature>
<keyword evidence="1 4" id="KW-0378">Hydrolase</keyword>
<dbReference type="Proteomes" id="UP000182598">
    <property type="component" value="Unassembled WGS sequence"/>
</dbReference>
<dbReference type="InterPro" id="IPR002641">
    <property type="entry name" value="PNPLA_dom"/>
</dbReference>
<sequence>MSHVQVALALGSGAARGWSHIGVIKALKEMGIEVNMVAGTSIGSLVGAGFASGRLEELEEWVRDMGRWQVFNLLDFGFSHGGLVQGEKVFNHARERFGAINIEDMQVTYGAVATDLFTGREVWLRKGDVYDASRASCSMPGLLAPTGINGRWLVDGGLVNPVPVSLCRALGADFVIAVNLNSQLTTTAVEARNKYLAPGKDHQEREPQADVHGHNTPTTTQPAEGNKPSDEAEEGFFKSFLSTSQSYWDGMKEKFNGPSYKAPGMLGVMAGSIDIMQERITKARLAGDPPDILIQPKLGHISLMEFERGNEAIDVGYETTMRMKDFILSELQLYSERRG</sequence>
<feature type="active site" description="Proton acceptor" evidence="4">
    <location>
        <position position="155"/>
    </location>
</feature>
<dbReference type="GO" id="GO:0016042">
    <property type="term" value="P:lipid catabolic process"/>
    <property type="evidence" value="ECO:0007669"/>
    <property type="project" value="UniProtKB-UniRule"/>
</dbReference>
<feature type="compositionally biased region" description="Basic and acidic residues" evidence="5">
    <location>
        <begin position="199"/>
        <end position="213"/>
    </location>
</feature>
<gene>
    <name evidence="7" type="ORF">Ga0061064_0299</name>
</gene>
<evidence type="ECO:0000256" key="5">
    <source>
        <dbReference type="SAM" id="MobiDB-lite"/>
    </source>
</evidence>
<dbReference type="RefSeq" id="WP_055438013.1">
    <property type="nucleotide sequence ID" value="NZ_CYHB01000001.1"/>
</dbReference>
<dbReference type="PANTHER" id="PTHR14226:SF76">
    <property type="entry name" value="NTE FAMILY PROTEIN RSSA"/>
    <property type="match status" value="1"/>
</dbReference>
<evidence type="ECO:0000313" key="8">
    <source>
        <dbReference type="Proteomes" id="UP000182598"/>
    </source>
</evidence>
<accession>A0A0K6GW23</accession>
<dbReference type="Gene3D" id="3.40.1090.10">
    <property type="entry name" value="Cytosolic phospholipase A2 catalytic domain"/>
    <property type="match status" value="1"/>
</dbReference>
<evidence type="ECO:0000313" key="7">
    <source>
        <dbReference type="EMBL" id="CUA82931.1"/>
    </source>
</evidence>
<feature type="short sequence motif" description="DGA/G" evidence="4">
    <location>
        <begin position="155"/>
        <end position="157"/>
    </location>
</feature>
<proteinExistence type="predicted"/>
<dbReference type="InterPro" id="IPR050301">
    <property type="entry name" value="NTE"/>
</dbReference>
<dbReference type="EMBL" id="CYHB01000001">
    <property type="protein sequence ID" value="CUA82931.1"/>
    <property type="molecule type" value="Genomic_DNA"/>
</dbReference>
<protein>
    <submittedName>
        <fullName evidence="7">Predicted acylesterase/phospholipase RssA, containd patatin domain</fullName>
    </submittedName>
</protein>
<dbReference type="AlphaFoldDB" id="A0A0K6GW23"/>
<name>A0A0K6GW23_9GAMM</name>
<dbReference type="SUPFAM" id="SSF52151">
    <property type="entry name" value="FabD/lysophospholipase-like"/>
    <property type="match status" value="1"/>
</dbReference>
<evidence type="ECO:0000256" key="4">
    <source>
        <dbReference type="PROSITE-ProRule" id="PRU01161"/>
    </source>
</evidence>
<keyword evidence="3 4" id="KW-0443">Lipid metabolism</keyword>
<dbReference type="Pfam" id="PF01734">
    <property type="entry name" value="Patatin"/>
    <property type="match status" value="1"/>
</dbReference>
<comment type="caution">
    <text evidence="4">Lacks conserved residue(s) required for the propagation of feature annotation.</text>
</comment>
<dbReference type="PROSITE" id="PS51635">
    <property type="entry name" value="PNPLA"/>
    <property type="match status" value="1"/>
</dbReference>
<keyword evidence="2 4" id="KW-0442">Lipid degradation</keyword>
<dbReference type="PANTHER" id="PTHR14226">
    <property type="entry name" value="NEUROPATHY TARGET ESTERASE/SWISS CHEESE D.MELANOGASTER"/>
    <property type="match status" value="1"/>
</dbReference>
<reference evidence="8" key="1">
    <citation type="submission" date="2015-08" db="EMBL/GenBank/DDBJ databases">
        <authorList>
            <person name="Varghese N."/>
        </authorList>
    </citation>
    <scope>NUCLEOTIDE SEQUENCE [LARGE SCALE GENOMIC DNA]</scope>
    <source>
        <strain evidence="8">DSM 27808</strain>
    </source>
</reference>